<dbReference type="InterPro" id="IPR041635">
    <property type="entry name" value="Type_ISP_LLaBIII_C"/>
</dbReference>
<comment type="caution">
    <text evidence="4">The sequence shown here is derived from an EMBL/GenBank/DDBJ whole genome shotgun (WGS) entry which is preliminary data.</text>
</comment>
<dbReference type="InterPro" id="IPR006935">
    <property type="entry name" value="Helicase/UvrB_N"/>
</dbReference>
<dbReference type="CDD" id="cd22333">
    <property type="entry name" value="LlaBIII_nuclease-like"/>
    <property type="match status" value="1"/>
</dbReference>
<sequence length="1758" mass="198957">MTALQTLLSHFRQQSQSVRDQGTAFERLMTDYFQTEPCYRDLYQTVEPYGKWVEKYAETLDLGSKTDAGIDLVATTFNGEHHAVQCKNYAEDYTVKKQDIDSFFTASGKHYFSNRIIVSTTDHWSKNAEDALTDQQIPVSKITLNALENSVIDWSKYHIDNQPAVKIQKQLRQHQQQALQAVDKGFARGETRGKLIMACGTGKTFTSLRIAEHLAGKGKRVLFLVPSLSLLSQTLREWTQDSILKLRNFAVCSDSEVGKKKVDDDRTHLRPSDLEFPATTHAKSLFQAATALHDAEHMTVVYSTYHSIDVIHQAQKQYGLPEFDLIICDEAHRTTGATFDGDDESAFVRIHDADYIQGAKRLYMTATPRIYGETAKAAEGVVLYSMDNEAHYGKEFFVLTFSQAVSDGLLVDYKVIVLAIEESHIQRRIQNLLTDGNNELKVDDAAKIVGCWKALSKYGLTGEEGSLYHPMRRAVAFCQVIEKEYKGSKHKVSSKLIAEMFQAVIEEYQQAERKALLEHNSELKLPPQLAMICEAAHVDGGMNAGEKESKLQWLKAELPDNTCRILSNVRCLSEGVDVPALDAVLFLTPRNSQVDVVQSVGRVMRRAEGKKQGYVILPVVIPAGVEAEDALDKNENYKVVWQVLNALRAHDDRFDAMINKLEFNGKDTHKMEVIAIADKVTPKVKRTGKKDQTLRDAQAGYSIGSNDAPIPPIQKEIQFEIGEIERTLYAKIVKKCGNRHHWEDWAGDIAKIARTHIDSITAILENPDNTAEQNAFAEFSAELRDDLNNAVTDAEIIEMLAQHMITKPVFDALFEQYSFAEHNPMSRAMQNVLDLLQAKNLHKERNTLQSFYDSVHLRASGIETAEGKQKIVVELYDKFFRNAFPRMTERLGIVYTPVEVVDFIIRSVEDVLKNEFHSSLKDQGVHIIDPFTGTGTFITRLLQSGIIPTDKLPEKYQNEIHANEIVLLAYYIAAINIEATYHGILHNNINGKVSDGSDYVPFNGICLTDTFQMYEKGDMLNELLVDNSARRKRQKSLDIRVIIGNPPYSAGQESANDNNANIEYLHLDNRIRETYAEYSNATSTKNLMDSYVRSIRWASDRIGKQGVIGFVTNGGFLESSSADGLRKCLVDEFSSLYIFHLRGNARTSGERRRKEKDNVFGQGTRTPIAISILVKNPNATEQGKIYFHDIGDYLSRDEKLAMISEYGSINGISEQNGWQEIQPDEFNDWLNQRDPNFDNYISLGDKKDKDAVTVFDNYSLGLGTNRDAWVYNFSHKDLEKNMEAMIGCYNSEVQRFKEALDRGLSLNINDFIEKDETKISWSSSLVPKVEKGILAKFNPDKIVIGVYRPFSKQFIYYDKMMNHRIGQMPQIFPNITAFNQVISITGRGATKEFSALITDEIPDLEMISKGQCFPMNLYEENGVITQGIDADAMTADATQRNATQRNATQRNANYTRQQSTTVNTEQQHRESDDLPDSNGQQRLLGADDGHTARFALDWRRTMFPNVSLRNGGSIMSQSDLFTQGMPSEKQPAQKKLVRRSAITDDALAHFRQPYSPEDAENISKEDIFYYIYGLLHSEEYRERYADNLSKQLPRIPRMKNYADFADFAQAGRDLAALHLYYETVPMYQGVKFSGSLKGLKLTPQQIIGGEAEDFRVVKMKFAKKDDKTRVVYNGKITVENIPETAYDYIVNGKPALEWVMERQAVTTDKKSGITNDANDWAIETMGNPRYPLELFLRVITVSLETQKIVNALPKLDIV</sequence>
<protein>
    <submittedName>
        <fullName evidence="4">Damage-inducible protein</fullName>
    </submittedName>
</protein>
<dbReference type="PROSITE" id="PS00092">
    <property type="entry name" value="N6_MTASE"/>
    <property type="match status" value="1"/>
</dbReference>
<dbReference type="Pfam" id="PF07669">
    <property type="entry name" value="Eco57I"/>
    <property type="match status" value="1"/>
</dbReference>
<dbReference type="Pfam" id="PF13156">
    <property type="entry name" value="Mrr_cat_2"/>
    <property type="match status" value="1"/>
</dbReference>
<dbReference type="GO" id="GO:0005829">
    <property type="term" value="C:cytosol"/>
    <property type="evidence" value="ECO:0007669"/>
    <property type="project" value="TreeGrafter"/>
</dbReference>
<dbReference type="OrthoDB" id="9804086at2"/>
<dbReference type="PRINTS" id="PR00507">
    <property type="entry name" value="N12N6MTFRASE"/>
</dbReference>
<dbReference type="SUPFAM" id="SSF53335">
    <property type="entry name" value="S-adenosyl-L-methionine-dependent methyltransferases"/>
    <property type="match status" value="1"/>
</dbReference>
<dbReference type="PANTHER" id="PTHR47396:SF1">
    <property type="entry name" value="ATP-DEPENDENT HELICASE IRC3-RELATED"/>
    <property type="match status" value="1"/>
</dbReference>
<dbReference type="Pfam" id="PF22240">
    <property type="entry name" value="ISP_coupler"/>
    <property type="match status" value="1"/>
</dbReference>
<dbReference type="InterPro" id="IPR027417">
    <property type="entry name" value="P-loop_NTPase"/>
</dbReference>
<dbReference type="InterPro" id="IPR053980">
    <property type="entry name" value="ISP_coupler"/>
</dbReference>
<dbReference type="GO" id="GO:0005524">
    <property type="term" value="F:ATP binding"/>
    <property type="evidence" value="ECO:0007669"/>
    <property type="project" value="InterPro"/>
</dbReference>
<dbReference type="InterPro" id="IPR002052">
    <property type="entry name" value="DNA_methylase_N6_adenine_CS"/>
</dbReference>
<dbReference type="Gene3D" id="3.40.50.150">
    <property type="entry name" value="Vaccinia Virus protein VP39"/>
    <property type="match status" value="1"/>
</dbReference>
<dbReference type="GO" id="GO:0003677">
    <property type="term" value="F:DNA binding"/>
    <property type="evidence" value="ECO:0007669"/>
    <property type="project" value="InterPro"/>
</dbReference>
<dbReference type="InterPro" id="IPR050742">
    <property type="entry name" value="Helicase_Restrict-Modif_Enz"/>
</dbReference>
<feature type="compositionally biased region" description="Polar residues" evidence="1">
    <location>
        <begin position="1441"/>
        <end position="1465"/>
    </location>
</feature>
<evidence type="ECO:0000313" key="5">
    <source>
        <dbReference type="Proteomes" id="UP000193118"/>
    </source>
</evidence>
<evidence type="ECO:0000259" key="3">
    <source>
        <dbReference type="PROSITE" id="PS51194"/>
    </source>
</evidence>
<proteinExistence type="predicted"/>
<dbReference type="SMART" id="SM00487">
    <property type="entry name" value="DEXDc"/>
    <property type="match status" value="1"/>
</dbReference>
<keyword evidence="5" id="KW-1185">Reference proteome</keyword>
<gene>
    <name evidence="4" type="ORF">BWD09_02945</name>
</gene>
<dbReference type="PROSITE" id="PS51194">
    <property type="entry name" value="HELICASE_CTER"/>
    <property type="match status" value="1"/>
</dbReference>
<dbReference type="InterPro" id="IPR014001">
    <property type="entry name" value="Helicase_ATP-bd"/>
</dbReference>
<dbReference type="CDD" id="cd18785">
    <property type="entry name" value="SF2_C"/>
    <property type="match status" value="1"/>
</dbReference>
<dbReference type="Pfam" id="PF04851">
    <property type="entry name" value="ResIII"/>
    <property type="match status" value="1"/>
</dbReference>
<feature type="region of interest" description="Disordered" evidence="1">
    <location>
        <begin position="1441"/>
        <end position="1485"/>
    </location>
</feature>
<feature type="domain" description="Helicase C-terminal" evidence="3">
    <location>
        <begin position="473"/>
        <end position="662"/>
    </location>
</feature>
<dbReference type="GO" id="GO:0016787">
    <property type="term" value="F:hydrolase activity"/>
    <property type="evidence" value="ECO:0007669"/>
    <property type="project" value="InterPro"/>
</dbReference>
<dbReference type="InterPro" id="IPR011856">
    <property type="entry name" value="tRNA_endonuc-like_dom_sf"/>
</dbReference>
<organism evidence="4 5">
    <name type="scientific">Neisseria dentiae</name>
    <dbReference type="NCBI Taxonomy" id="194197"/>
    <lineage>
        <taxon>Bacteria</taxon>
        <taxon>Pseudomonadati</taxon>
        <taxon>Pseudomonadota</taxon>
        <taxon>Betaproteobacteria</taxon>
        <taxon>Neisseriales</taxon>
        <taxon>Neisseriaceae</taxon>
        <taxon>Neisseria</taxon>
    </lineage>
</organism>
<dbReference type="SUPFAM" id="SSF52980">
    <property type="entry name" value="Restriction endonuclease-like"/>
    <property type="match status" value="1"/>
</dbReference>
<evidence type="ECO:0000313" key="4">
    <source>
        <dbReference type="EMBL" id="OSI18362.1"/>
    </source>
</evidence>
<dbReference type="PROSITE" id="PS51192">
    <property type="entry name" value="HELICASE_ATP_BIND_1"/>
    <property type="match status" value="1"/>
</dbReference>
<dbReference type="InterPro" id="IPR039442">
    <property type="entry name" value="Mrr-like_dom"/>
</dbReference>
<evidence type="ECO:0000256" key="1">
    <source>
        <dbReference type="SAM" id="MobiDB-lite"/>
    </source>
</evidence>
<reference evidence="5" key="1">
    <citation type="submission" date="2017-01" db="EMBL/GenBank/DDBJ databases">
        <authorList>
            <person name="Wolfgang W.J."/>
            <person name="Cole J."/>
            <person name="Wroblewski D."/>
            <person name="Mcginnis J."/>
            <person name="Musser K.A."/>
        </authorList>
    </citation>
    <scope>NUCLEOTIDE SEQUENCE [LARGE SCALE GENOMIC DNA]</scope>
    <source>
        <strain evidence="5">DSM 19151</strain>
    </source>
</reference>
<dbReference type="GO" id="GO:0009007">
    <property type="term" value="F:site-specific DNA-methyltransferase (adenine-specific) activity"/>
    <property type="evidence" value="ECO:0007669"/>
    <property type="project" value="UniProtKB-EC"/>
</dbReference>
<dbReference type="Gene3D" id="3.40.1350.10">
    <property type="match status" value="1"/>
</dbReference>
<accession>A0A1X3DF56</accession>
<dbReference type="InterPro" id="IPR029063">
    <property type="entry name" value="SAM-dependent_MTases_sf"/>
</dbReference>
<dbReference type="EMBL" id="MTBO01000003">
    <property type="protein sequence ID" value="OSI18362.1"/>
    <property type="molecule type" value="Genomic_DNA"/>
</dbReference>
<dbReference type="GO" id="GO:0032259">
    <property type="term" value="P:methylation"/>
    <property type="evidence" value="ECO:0007669"/>
    <property type="project" value="InterPro"/>
</dbReference>
<dbReference type="Gene3D" id="3.40.50.300">
    <property type="entry name" value="P-loop containing nucleotide triphosphate hydrolases"/>
    <property type="match status" value="2"/>
</dbReference>
<dbReference type="SUPFAM" id="SSF52540">
    <property type="entry name" value="P-loop containing nucleoside triphosphate hydrolases"/>
    <property type="match status" value="1"/>
</dbReference>
<dbReference type="InterPro" id="IPR001650">
    <property type="entry name" value="Helicase_C-like"/>
</dbReference>
<dbReference type="GO" id="GO:0006304">
    <property type="term" value="P:DNA modification"/>
    <property type="evidence" value="ECO:0007669"/>
    <property type="project" value="InterPro"/>
</dbReference>
<dbReference type="Pfam" id="PF18135">
    <property type="entry name" value="Type_ISP_C"/>
    <property type="match status" value="2"/>
</dbReference>
<name>A0A1X3DF56_9NEIS</name>
<dbReference type="InterPro" id="IPR011639">
    <property type="entry name" value="MethylTrfase_TaqI-like_dom"/>
</dbReference>
<dbReference type="Proteomes" id="UP000193118">
    <property type="component" value="Unassembled WGS sequence"/>
</dbReference>
<dbReference type="PANTHER" id="PTHR47396">
    <property type="entry name" value="TYPE I RESTRICTION ENZYME ECOKI R PROTEIN"/>
    <property type="match status" value="1"/>
</dbReference>
<dbReference type="Pfam" id="PF00271">
    <property type="entry name" value="Helicase_C"/>
    <property type="match status" value="1"/>
</dbReference>
<dbReference type="InterPro" id="IPR011335">
    <property type="entry name" value="Restrct_endonuc-II-like"/>
</dbReference>
<feature type="domain" description="Helicase ATP-binding" evidence="2">
    <location>
        <begin position="184"/>
        <end position="386"/>
    </location>
</feature>
<evidence type="ECO:0000259" key="2">
    <source>
        <dbReference type="PROSITE" id="PS51192"/>
    </source>
</evidence>
<dbReference type="SMART" id="SM00490">
    <property type="entry name" value="HELICc"/>
    <property type="match status" value="1"/>
</dbReference>